<feature type="region of interest" description="Disordered" evidence="1">
    <location>
        <begin position="213"/>
        <end position="240"/>
    </location>
</feature>
<evidence type="ECO:0000256" key="1">
    <source>
        <dbReference type="SAM" id="MobiDB-lite"/>
    </source>
</evidence>
<reference evidence="3" key="1">
    <citation type="submission" date="2021-07" db="EMBL/GenBank/DDBJ databases">
        <authorList>
            <person name="Durling M."/>
        </authorList>
    </citation>
    <scope>NUCLEOTIDE SEQUENCE</scope>
</reference>
<keyword evidence="2" id="KW-0812">Transmembrane</keyword>
<evidence type="ECO:0000256" key="2">
    <source>
        <dbReference type="SAM" id="Phobius"/>
    </source>
</evidence>
<gene>
    <name evidence="3" type="ORF">HYALB_00008086</name>
</gene>
<keyword evidence="4" id="KW-1185">Reference proteome</keyword>
<protein>
    <submittedName>
        <fullName evidence="3">Uncharacterized protein</fullName>
    </submittedName>
</protein>
<keyword evidence="2" id="KW-0472">Membrane</keyword>
<organism evidence="3 4">
    <name type="scientific">Hymenoscyphus albidus</name>
    <dbReference type="NCBI Taxonomy" id="595503"/>
    <lineage>
        <taxon>Eukaryota</taxon>
        <taxon>Fungi</taxon>
        <taxon>Dikarya</taxon>
        <taxon>Ascomycota</taxon>
        <taxon>Pezizomycotina</taxon>
        <taxon>Leotiomycetes</taxon>
        <taxon>Helotiales</taxon>
        <taxon>Helotiaceae</taxon>
        <taxon>Hymenoscyphus</taxon>
    </lineage>
</organism>
<dbReference type="AlphaFoldDB" id="A0A9N9Q5C6"/>
<feature type="compositionally biased region" description="Polar residues" evidence="1">
    <location>
        <begin position="220"/>
        <end position="237"/>
    </location>
</feature>
<proteinExistence type="predicted"/>
<accession>A0A9N9Q5C6</accession>
<keyword evidence="2" id="KW-1133">Transmembrane helix</keyword>
<name>A0A9N9Q5C6_9HELO</name>
<dbReference type="EMBL" id="CAJVRM010000131">
    <property type="protein sequence ID" value="CAG8975302.1"/>
    <property type="molecule type" value="Genomic_DNA"/>
</dbReference>
<feature type="transmembrane region" description="Helical" evidence="2">
    <location>
        <begin position="16"/>
        <end position="38"/>
    </location>
</feature>
<dbReference type="OrthoDB" id="5352400at2759"/>
<feature type="transmembrane region" description="Helical" evidence="2">
    <location>
        <begin position="175"/>
        <end position="197"/>
    </location>
</feature>
<evidence type="ECO:0000313" key="3">
    <source>
        <dbReference type="EMBL" id="CAG8975302.1"/>
    </source>
</evidence>
<feature type="transmembrane region" description="Helical" evidence="2">
    <location>
        <begin position="112"/>
        <end position="132"/>
    </location>
</feature>
<evidence type="ECO:0000313" key="4">
    <source>
        <dbReference type="Proteomes" id="UP000701801"/>
    </source>
</evidence>
<dbReference type="Proteomes" id="UP000701801">
    <property type="component" value="Unassembled WGS sequence"/>
</dbReference>
<sequence length="269" mass="29747">MVGLPHISRKWKHPKVWWGLLLLELAGTVAVLSLFGIASPNLYRTALWQVGAENGFNSSPKQILYAYANHRPIPSTPFVWSQALTDFNVAISVLSMFIMIVKAVMFSLHVWYPILSAITNAVLVGLYVASVYGQAGPDNSDPRRPSSTAWYINKSCDFAPDSKLKHYCLMAKGTFAVTVIMVVIFLANLILSVWSCIPSAAQRAADKMDVDEMQMKDGNGSDNGSETNIRVNPTSVPYTPRTLAFNTLDRQLPLRSHQDESKGKAPRFA</sequence>
<comment type="caution">
    <text evidence="3">The sequence shown here is derived from an EMBL/GenBank/DDBJ whole genome shotgun (WGS) entry which is preliminary data.</text>
</comment>
<feature type="transmembrane region" description="Helical" evidence="2">
    <location>
        <begin position="87"/>
        <end position="105"/>
    </location>
</feature>